<name>A0A2Y9TXL0_9GAMM</name>
<proteinExistence type="predicted"/>
<dbReference type="Proteomes" id="UP000244908">
    <property type="component" value="Chromosome"/>
</dbReference>
<feature type="domain" description="SnoaL-like" evidence="2">
    <location>
        <begin position="34"/>
        <end position="130"/>
    </location>
</feature>
<feature type="chain" id="PRO_5016111664" evidence="1">
    <location>
        <begin position="21"/>
        <end position="148"/>
    </location>
</feature>
<sequence length="148" mass="16854">MRTKLLFSLLLLALPFTGYAKTDSQQTLNKQTVIEFYQLAINKKDAEAAVKYLGPTYTQHNPLAQDGIEGLKNYIAYLKKERPQTHNEIKQVFTDGDYVILHVKSTQYPDDIGLAIIDIFKLKDEKIIEHWDVIQPIPTAAANNNGMF</sequence>
<dbReference type="EMBL" id="CP029185">
    <property type="protein sequence ID" value="AWH88478.1"/>
    <property type="molecule type" value="Genomic_DNA"/>
</dbReference>
<organism evidence="3 4">
    <name type="scientific">Limnobaculum parvum</name>
    <dbReference type="NCBI Taxonomy" id="2172103"/>
    <lineage>
        <taxon>Bacteria</taxon>
        <taxon>Pseudomonadati</taxon>
        <taxon>Pseudomonadota</taxon>
        <taxon>Gammaproteobacteria</taxon>
        <taxon>Enterobacterales</taxon>
        <taxon>Budviciaceae</taxon>
        <taxon>Limnobaculum</taxon>
    </lineage>
</organism>
<protein>
    <submittedName>
        <fullName evidence="3">Polyketide cyclase</fullName>
    </submittedName>
</protein>
<dbReference type="Gene3D" id="3.10.450.50">
    <property type="match status" value="1"/>
</dbReference>
<dbReference type="KEGG" id="lpv:HYN51_07875"/>
<keyword evidence="4" id="KW-1185">Reference proteome</keyword>
<reference evidence="3 4" key="1">
    <citation type="journal article" date="2019" name="Int. J. Syst. Evol. Microbiol.">
        <title>Limnobaculum parvum gen. nov., sp. nov., isolated from a freshwater lake.</title>
        <authorList>
            <person name="Baek C."/>
            <person name="Shin S.K."/>
            <person name="Yi H."/>
        </authorList>
    </citation>
    <scope>NUCLEOTIDE SEQUENCE [LARGE SCALE GENOMIC DNA]</scope>
    <source>
        <strain evidence="3 4">HYN0051</strain>
    </source>
</reference>
<accession>A0A2Y9TXL0</accession>
<dbReference type="PANTHER" id="PTHR38436">
    <property type="entry name" value="POLYKETIDE CYCLASE SNOAL-LIKE DOMAIN"/>
    <property type="match status" value="1"/>
</dbReference>
<dbReference type="RefSeq" id="WP_108900549.1">
    <property type="nucleotide sequence ID" value="NZ_CP029185.2"/>
</dbReference>
<dbReference type="SUPFAM" id="SSF54427">
    <property type="entry name" value="NTF2-like"/>
    <property type="match status" value="1"/>
</dbReference>
<dbReference type="GO" id="GO:0030638">
    <property type="term" value="P:polyketide metabolic process"/>
    <property type="evidence" value="ECO:0007669"/>
    <property type="project" value="InterPro"/>
</dbReference>
<keyword evidence="1" id="KW-0732">Signal</keyword>
<dbReference type="AlphaFoldDB" id="A0A2Y9TXL0"/>
<dbReference type="InterPro" id="IPR037401">
    <property type="entry name" value="SnoaL-like"/>
</dbReference>
<evidence type="ECO:0000256" key="1">
    <source>
        <dbReference type="SAM" id="SignalP"/>
    </source>
</evidence>
<evidence type="ECO:0000313" key="4">
    <source>
        <dbReference type="Proteomes" id="UP000244908"/>
    </source>
</evidence>
<evidence type="ECO:0000313" key="3">
    <source>
        <dbReference type="EMBL" id="AWH88478.1"/>
    </source>
</evidence>
<feature type="signal peptide" evidence="1">
    <location>
        <begin position="1"/>
        <end position="20"/>
    </location>
</feature>
<dbReference type="Pfam" id="PF12680">
    <property type="entry name" value="SnoaL_2"/>
    <property type="match status" value="1"/>
</dbReference>
<evidence type="ECO:0000259" key="2">
    <source>
        <dbReference type="Pfam" id="PF12680"/>
    </source>
</evidence>
<dbReference type="InterPro" id="IPR009959">
    <property type="entry name" value="Cyclase_SnoaL-like"/>
</dbReference>
<gene>
    <name evidence="3" type="ORF">HYN51_07875</name>
</gene>
<dbReference type="OrthoDB" id="9812089at2"/>
<dbReference type="InterPro" id="IPR032710">
    <property type="entry name" value="NTF2-like_dom_sf"/>
</dbReference>
<dbReference type="PANTHER" id="PTHR38436:SF1">
    <property type="entry name" value="ESTER CYCLASE"/>
    <property type="match status" value="1"/>
</dbReference>